<dbReference type="AlphaFoldDB" id="A0AAU7ZSI9"/>
<gene>
    <name evidence="3" type="ORF">RBB77_03165</name>
</gene>
<dbReference type="SUPFAM" id="SSF51261">
    <property type="entry name" value="Duplicated hybrid motif"/>
    <property type="match status" value="1"/>
</dbReference>
<dbReference type="EMBL" id="CP132942">
    <property type="protein sequence ID" value="XCB33904.1"/>
    <property type="molecule type" value="Genomic_DNA"/>
</dbReference>
<name>A0AAU7ZSI9_9BACT</name>
<dbReference type="GO" id="GO:0004222">
    <property type="term" value="F:metalloendopeptidase activity"/>
    <property type="evidence" value="ECO:0007669"/>
    <property type="project" value="TreeGrafter"/>
</dbReference>
<keyword evidence="3" id="KW-0378">Hydrolase</keyword>
<feature type="chain" id="PRO_5043470719" evidence="1">
    <location>
        <begin position="25"/>
        <end position="394"/>
    </location>
</feature>
<feature type="domain" description="M23ase beta-sheet core" evidence="2">
    <location>
        <begin position="234"/>
        <end position="329"/>
    </location>
</feature>
<dbReference type="Gene3D" id="2.70.70.10">
    <property type="entry name" value="Glucose Permease (Domain IIA)"/>
    <property type="match status" value="1"/>
</dbReference>
<dbReference type="InterPro" id="IPR050570">
    <property type="entry name" value="Cell_wall_metabolism_enzyme"/>
</dbReference>
<keyword evidence="1" id="KW-0732">Signal</keyword>
<evidence type="ECO:0000256" key="1">
    <source>
        <dbReference type="SAM" id="SignalP"/>
    </source>
</evidence>
<dbReference type="PANTHER" id="PTHR21666:SF290">
    <property type="entry name" value="PEPTIDASE M23 DOMAIN PROTEIN"/>
    <property type="match status" value="1"/>
</dbReference>
<reference evidence="3" key="2">
    <citation type="journal article" date="2024" name="Environ. Microbiol.">
        <title>Genome analysis and description of Tunturibacter gen. nov. expands the diversity of Terriglobia in tundra soils.</title>
        <authorList>
            <person name="Messyasz A."/>
            <person name="Mannisto M.K."/>
            <person name="Kerkhof L.J."/>
            <person name="Haggblom M.M."/>
        </authorList>
    </citation>
    <scope>NUCLEOTIDE SEQUENCE</scope>
    <source>
        <strain evidence="3">X5P6</strain>
    </source>
</reference>
<dbReference type="InterPro" id="IPR011055">
    <property type="entry name" value="Dup_hybrid_motif"/>
</dbReference>
<dbReference type="RefSeq" id="WP_353064748.1">
    <property type="nucleotide sequence ID" value="NZ_CP132942.1"/>
</dbReference>
<evidence type="ECO:0000259" key="2">
    <source>
        <dbReference type="Pfam" id="PF01551"/>
    </source>
</evidence>
<organism evidence="3">
    <name type="scientific">Tunturiibacter psychrotolerans</name>
    <dbReference type="NCBI Taxonomy" id="3069686"/>
    <lineage>
        <taxon>Bacteria</taxon>
        <taxon>Pseudomonadati</taxon>
        <taxon>Acidobacteriota</taxon>
        <taxon>Terriglobia</taxon>
        <taxon>Terriglobales</taxon>
        <taxon>Acidobacteriaceae</taxon>
        <taxon>Tunturiibacter</taxon>
    </lineage>
</organism>
<dbReference type="Pfam" id="PF01551">
    <property type="entry name" value="Peptidase_M23"/>
    <property type="match status" value="1"/>
</dbReference>
<reference evidence="3" key="1">
    <citation type="submission" date="2023-08" db="EMBL/GenBank/DDBJ databases">
        <authorList>
            <person name="Messyasz A."/>
            <person name="Mannisto M.K."/>
            <person name="Kerkhof L.J."/>
            <person name="Haggblom M."/>
        </authorList>
    </citation>
    <scope>NUCLEOTIDE SEQUENCE</scope>
    <source>
        <strain evidence="3">X5P6</strain>
    </source>
</reference>
<dbReference type="KEGG" id="tpsc:RBB77_03165"/>
<proteinExistence type="predicted"/>
<sequence length="394" mass="42181">MRCIFRSCSALWVVVLSSLFLVDAAGRCETAQQMTPLLLAVQDAPVPFKGSDGLVHLVYELWLTNVSSGEARVEEVEVSGDGGVLQKLDSSAVSHRLQPAGLRESSGVLAKGSVSELFLNVVLPAGTAIPKQLSHKIKAHFDAAPPGSQDFAESGGVTVPDRQPVAQIGAPLRGDRYVSADSCCDATRHTRAALPINGRVYVAQRYAVDWEQMDEKGRIYSGPREKLESYTIFGKPVYSVANGVVAVVVTGQPEQVPGKYPTNISIEQADGNSVIVDIGQHHFALYAHMQSESIRVRPGDRVTAGQVIGLVGNSGNSVAPHLHFHVMSSELSLASNGLPYQIDEFKITGATLGTKAFDEAEEKGEPITVTPVSPPRVVKDSLPLDQLIISLTPR</sequence>
<dbReference type="CDD" id="cd12797">
    <property type="entry name" value="M23_peptidase"/>
    <property type="match status" value="1"/>
</dbReference>
<evidence type="ECO:0000313" key="3">
    <source>
        <dbReference type="EMBL" id="XCB33904.1"/>
    </source>
</evidence>
<protein>
    <submittedName>
        <fullName evidence="3">M23 family metallopeptidase</fullName>
        <ecNumber evidence="3">3.4.-.-</ecNumber>
    </submittedName>
</protein>
<dbReference type="InterPro" id="IPR016047">
    <property type="entry name" value="M23ase_b-sheet_dom"/>
</dbReference>
<accession>A0AAU7ZSI9</accession>
<dbReference type="EC" id="3.4.-.-" evidence="3"/>
<dbReference type="PANTHER" id="PTHR21666">
    <property type="entry name" value="PEPTIDASE-RELATED"/>
    <property type="match status" value="1"/>
</dbReference>
<feature type="signal peptide" evidence="1">
    <location>
        <begin position="1"/>
        <end position="24"/>
    </location>
</feature>